<keyword evidence="2" id="KW-1185">Reference proteome</keyword>
<proteinExistence type="predicted"/>
<evidence type="ECO:0000313" key="2">
    <source>
        <dbReference type="Proteomes" id="UP000805649"/>
    </source>
</evidence>
<reference evidence="1 2" key="1">
    <citation type="journal article" date="2020" name="Phytopathology">
        <title>Genome Sequence Resources of Colletotrichum truncatum, C. plurivorum, C. musicola, and C. sojae: Four Species Pathogenic to Soybean (Glycine max).</title>
        <authorList>
            <person name="Rogerio F."/>
            <person name="Boufleur T.R."/>
            <person name="Ciampi-Guillardi M."/>
            <person name="Sukno S.A."/>
            <person name="Thon M.R."/>
            <person name="Massola Junior N.S."/>
            <person name="Baroncelli R."/>
        </authorList>
    </citation>
    <scope>NUCLEOTIDE SEQUENCE [LARGE SCALE GENOMIC DNA]</scope>
    <source>
        <strain evidence="1 2">CMES1059</strain>
    </source>
</reference>
<organism evidence="1 2">
    <name type="scientific">Colletotrichum truncatum</name>
    <name type="common">Anthracnose fungus</name>
    <name type="synonym">Colletotrichum capsici</name>
    <dbReference type="NCBI Taxonomy" id="5467"/>
    <lineage>
        <taxon>Eukaryota</taxon>
        <taxon>Fungi</taxon>
        <taxon>Dikarya</taxon>
        <taxon>Ascomycota</taxon>
        <taxon>Pezizomycotina</taxon>
        <taxon>Sordariomycetes</taxon>
        <taxon>Hypocreomycetidae</taxon>
        <taxon>Glomerellales</taxon>
        <taxon>Glomerellaceae</taxon>
        <taxon>Colletotrichum</taxon>
        <taxon>Colletotrichum truncatum species complex</taxon>
    </lineage>
</organism>
<comment type="caution">
    <text evidence="1">The sequence shown here is derived from an EMBL/GenBank/DDBJ whole genome shotgun (WGS) entry which is preliminary data.</text>
</comment>
<gene>
    <name evidence="1" type="ORF">CTRU02_208741</name>
</gene>
<name>A0ACC3YX44_COLTU</name>
<dbReference type="Proteomes" id="UP000805649">
    <property type="component" value="Unassembled WGS sequence"/>
</dbReference>
<evidence type="ECO:0000313" key="1">
    <source>
        <dbReference type="EMBL" id="KAL0936526.1"/>
    </source>
</evidence>
<protein>
    <submittedName>
        <fullName evidence="1">Uncharacterized protein</fullName>
    </submittedName>
</protein>
<dbReference type="EMBL" id="VUJX02000005">
    <property type="protein sequence ID" value="KAL0936526.1"/>
    <property type="molecule type" value="Genomic_DNA"/>
</dbReference>
<sequence>MSSIAAYIRDAFLGIFRRVGNAFKSIVDWLRLAYSPHPYWRGNMLTVRAHGNPPFQGQLKMVISQVFQSSRWNVMEVSVMRPSGPPVRAVLKMFDRRFAPAVRDGIGGRAASGKWSPEIEEEFVEFVRRGAADDWSDHVQSEDFVDDGEKKNELQKEVERHLVCKAGLQALLAAHQKRKNLPRAYSIISIPLVEGISHEMLVAEGILMEYVPGFNANITAPSKPSA</sequence>
<accession>A0ACC3YX44</accession>